<dbReference type="OrthoDB" id="2932129at2759"/>
<comment type="caution">
    <text evidence="1">The sequence shown here is derived from an EMBL/GenBank/DDBJ whole genome shotgun (WGS) entry which is preliminary data.</text>
</comment>
<dbReference type="Proteomes" id="UP000284706">
    <property type="component" value="Unassembled WGS sequence"/>
</dbReference>
<dbReference type="InParanoid" id="A0A409Y3T0"/>
<dbReference type="EMBL" id="NHYE01001215">
    <property type="protein sequence ID" value="PPQ97643.1"/>
    <property type="molecule type" value="Genomic_DNA"/>
</dbReference>
<proteinExistence type="predicted"/>
<keyword evidence="2" id="KW-1185">Reference proteome</keyword>
<evidence type="ECO:0000313" key="1">
    <source>
        <dbReference type="EMBL" id="PPQ97643.1"/>
    </source>
</evidence>
<sequence>MLPSAVTPVLPPELLESIIDEVGRSDDTQTLRAFALVCSTLLHRCQSHLFKAIDLDKRVPRERYYRHFHHLLASKPRIGTYVRHLRLGDDAEDDYGRRNGVGGISWIANAKTLPQTLGLLPRLEQFSLTFNSEMMDWNDLSPATRIALEHALSLPTLQGVSLEFISSFPPTILLSFARLKYLGLSCVEVDVVTTSPGRLNFDYPPRLEFIHLRGTPPSTISVISRSLIASPGRASIQKLSITPTFEAGFCEAINELINSPPGTNLSSFEWLPSIHFSSSIGPIDLTRLANLHFLKFVISFRRSPNQRSPFSQTLRLLNQLASEPNQVEEITLECYFLRIPRLSHHLAHQEERRLLGRDSNSAAGEWGALDALLSRPAFVRLKALKIVLSLDSIVEGDLRQAQSVFRDALLWPKLSKKGVPVLVHPQQRTDERFLSRTFGH</sequence>
<gene>
    <name evidence="1" type="ORF">CVT26_002441</name>
</gene>
<reference evidence="1 2" key="1">
    <citation type="journal article" date="2018" name="Evol. Lett.">
        <title>Horizontal gene cluster transfer increased hallucinogenic mushroom diversity.</title>
        <authorList>
            <person name="Reynolds H.T."/>
            <person name="Vijayakumar V."/>
            <person name="Gluck-Thaler E."/>
            <person name="Korotkin H.B."/>
            <person name="Matheny P.B."/>
            <person name="Slot J.C."/>
        </authorList>
    </citation>
    <scope>NUCLEOTIDE SEQUENCE [LARGE SCALE GENOMIC DNA]</scope>
    <source>
        <strain evidence="1 2">SRW20</strain>
    </source>
</reference>
<evidence type="ECO:0000313" key="2">
    <source>
        <dbReference type="Proteomes" id="UP000284706"/>
    </source>
</evidence>
<name>A0A409Y3T0_9AGAR</name>
<evidence type="ECO:0008006" key="3">
    <source>
        <dbReference type="Google" id="ProtNLM"/>
    </source>
</evidence>
<dbReference type="AlphaFoldDB" id="A0A409Y3T0"/>
<accession>A0A409Y3T0</accession>
<organism evidence="1 2">
    <name type="scientific">Gymnopilus dilepis</name>
    <dbReference type="NCBI Taxonomy" id="231916"/>
    <lineage>
        <taxon>Eukaryota</taxon>
        <taxon>Fungi</taxon>
        <taxon>Dikarya</taxon>
        <taxon>Basidiomycota</taxon>
        <taxon>Agaricomycotina</taxon>
        <taxon>Agaricomycetes</taxon>
        <taxon>Agaricomycetidae</taxon>
        <taxon>Agaricales</taxon>
        <taxon>Agaricineae</taxon>
        <taxon>Hymenogastraceae</taxon>
        <taxon>Gymnopilus</taxon>
    </lineage>
</organism>
<protein>
    <recommendedName>
        <fullName evidence="3">F-box domain-containing protein</fullName>
    </recommendedName>
</protein>